<sequence>MSRTLKIRTIFKSLIEECGCKAYYERANKNVLYPYAVFEFESTDITDISKREIEIIIDIWDKTDDSSNIEVLTDTIIHAINHKFLLPEDIPSLRIYGVRKRSLPDEDSTLKRRQIECSIIYFD</sequence>
<name>A0A9X4XFC9_9FIRM</name>
<organism evidence="1 2">
    <name type="scientific">Turicibacter sanguinis</name>
    <dbReference type="NCBI Taxonomy" id="154288"/>
    <lineage>
        <taxon>Bacteria</taxon>
        <taxon>Bacillati</taxon>
        <taxon>Bacillota</taxon>
        <taxon>Erysipelotrichia</taxon>
        <taxon>Erysipelotrichales</taxon>
        <taxon>Turicibacteraceae</taxon>
        <taxon>Turicibacter</taxon>
    </lineage>
</organism>
<proteinExistence type="predicted"/>
<dbReference type="Proteomes" id="UP000487649">
    <property type="component" value="Unassembled WGS sequence"/>
</dbReference>
<gene>
    <name evidence="1" type="ORF">GMA92_05175</name>
</gene>
<dbReference type="AlphaFoldDB" id="A0A9X4XFC9"/>
<evidence type="ECO:0000313" key="2">
    <source>
        <dbReference type="Proteomes" id="UP000487649"/>
    </source>
</evidence>
<accession>A0A9X4XFC9</accession>
<dbReference type="EMBL" id="WMQE01000008">
    <property type="protein sequence ID" value="MTK20830.1"/>
    <property type="molecule type" value="Genomic_DNA"/>
</dbReference>
<reference evidence="1 2" key="1">
    <citation type="journal article" date="2019" name="Nat. Med.">
        <title>A library of human gut bacterial isolates paired with longitudinal multiomics data enables mechanistic microbiome research.</title>
        <authorList>
            <person name="Poyet M."/>
            <person name="Groussin M."/>
            <person name="Gibbons S.M."/>
            <person name="Avila-Pacheco J."/>
            <person name="Jiang X."/>
            <person name="Kearney S.M."/>
            <person name="Perrotta A.R."/>
            <person name="Berdy B."/>
            <person name="Zhao S."/>
            <person name="Lieberman T.D."/>
            <person name="Swanson P.K."/>
            <person name="Smith M."/>
            <person name="Roesemann S."/>
            <person name="Alexander J.E."/>
            <person name="Rich S.A."/>
            <person name="Livny J."/>
            <person name="Vlamakis H."/>
            <person name="Clish C."/>
            <person name="Bullock K."/>
            <person name="Deik A."/>
            <person name="Scott J."/>
            <person name="Pierce K.A."/>
            <person name="Xavier R.J."/>
            <person name="Alm E.J."/>
        </authorList>
    </citation>
    <scope>NUCLEOTIDE SEQUENCE [LARGE SCALE GENOMIC DNA]</scope>
    <source>
        <strain evidence="1 2">BIOML-A198</strain>
    </source>
</reference>
<evidence type="ECO:0000313" key="1">
    <source>
        <dbReference type="EMBL" id="MTK20830.1"/>
    </source>
</evidence>
<evidence type="ECO:0008006" key="3">
    <source>
        <dbReference type="Google" id="ProtNLM"/>
    </source>
</evidence>
<comment type="caution">
    <text evidence="1">The sequence shown here is derived from an EMBL/GenBank/DDBJ whole genome shotgun (WGS) entry which is preliminary data.</text>
</comment>
<protein>
    <recommendedName>
        <fullName evidence="3">DUF3168 domain-containing protein</fullName>
    </recommendedName>
</protein>